<dbReference type="InterPro" id="IPR000281">
    <property type="entry name" value="HTH_RpiR"/>
</dbReference>
<dbReference type="InterPro" id="IPR001347">
    <property type="entry name" value="SIS_dom"/>
</dbReference>
<dbReference type="InterPro" id="IPR035472">
    <property type="entry name" value="RpiR-like_SIS"/>
</dbReference>
<dbReference type="Gene3D" id="3.40.50.10490">
    <property type="entry name" value="Glucose-6-phosphate isomerase like protein, domain 1"/>
    <property type="match status" value="1"/>
</dbReference>
<keyword evidence="2" id="KW-0238">DNA-binding</keyword>
<dbReference type="PANTHER" id="PTHR30514">
    <property type="entry name" value="GLUCOKINASE"/>
    <property type="match status" value="1"/>
</dbReference>
<dbReference type="InterPro" id="IPR009057">
    <property type="entry name" value="Homeodomain-like_sf"/>
</dbReference>
<evidence type="ECO:0000313" key="5">
    <source>
        <dbReference type="EMBL" id="MPN13275.1"/>
    </source>
</evidence>
<dbReference type="GO" id="GO:0097367">
    <property type="term" value="F:carbohydrate derivative binding"/>
    <property type="evidence" value="ECO:0007669"/>
    <property type="project" value="InterPro"/>
</dbReference>
<accession>A0A645FFU6</accession>
<comment type="caution">
    <text evidence="5">The sequence shown here is derived from an EMBL/GenBank/DDBJ whole genome shotgun (WGS) entry which is preliminary data.</text>
</comment>
<dbReference type="GO" id="GO:1901135">
    <property type="term" value="P:carbohydrate derivative metabolic process"/>
    <property type="evidence" value="ECO:0007669"/>
    <property type="project" value="InterPro"/>
</dbReference>
<dbReference type="CDD" id="cd05013">
    <property type="entry name" value="SIS_RpiR"/>
    <property type="match status" value="1"/>
</dbReference>
<organism evidence="5">
    <name type="scientific">bioreactor metagenome</name>
    <dbReference type="NCBI Taxonomy" id="1076179"/>
    <lineage>
        <taxon>unclassified sequences</taxon>
        <taxon>metagenomes</taxon>
        <taxon>ecological metagenomes</taxon>
    </lineage>
</organism>
<evidence type="ECO:0000256" key="1">
    <source>
        <dbReference type="ARBA" id="ARBA00023015"/>
    </source>
</evidence>
<proteinExistence type="predicted"/>
<dbReference type="EMBL" id="VSSQ01059766">
    <property type="protein sequence ID" value="MPN13275.1"/>
    <property type="molecule type" value="Genomic_DNA"/>
</dbReference>
<dbReference type="GO" id="GO:0003677">
    <property type="term" value="F:DNA binding"/>
    <property type="evidence" value="ECO:0007669"/>
    <property type="project" value="UniProtKB-KW"/>
</dbReference>
<dbReference type="Gene3D" id="1.10.10.10">
    <property type="entry name" value="Winged helix-like DNA-binding domain superfamily/Winged helix DNA-binding domain"/>
    <property type="match status" value="1"/>
</dbReference>
<evidence type="ECO:0000256" key="2">
    <source>
        <dbReference type="ARBA" id="ARBA00023125"/>
    </source>
</evidence>
<evidence type="ECO:0000256" key="3">
    <source>
        <dbReference type="ARBA" id="ARBA00023163"/>
    </source>
</evidence>
<reference evidence="5" key="1">
    <citation type="submission" date="2019-08" db="EMBL/GenBank/DDBJ databases">
        <authorList>
            <person name="Kucharzyk K."/>
            <person name="Murdoch R.W."/>
            <person name="Higgins S."/>
            <person name="Loffler F."/>
        </authorList>
    </citation>
    <scope>NUCLEOTIDE SEQUENCE</scope>
</reference>
<dbReference type="Pfam" id="PF01418">
    <property type="entry name" value="HTH_6"/>
    <property type="match status" value="1"/>
</dbReference>
<protein>
    <submittedName>
        <fullName evidence="5">HTH-type transcriptional regulator MurR</fullName>
    </submittedName>
</protein>
<name>A0A645FFU6_9ZZZZ</name>
<dbReference type="Pfam" id="PF01380">
    <property type="entry name" value="SIS"/>
    <property type="match status" value="1"/>
</dbReference>
<dbReference type="SUPFAM" id="SSF53697">
    <property type="entry name" value="SIS domain"/>
    <property type="match status" value="1"/>
</dbReference>
<dbReference type="SUPFAM" id="SSF46689">
    <property type="entry name" value="Homeodomain-like"/>
    <property type="match status" value="1"/>
</dbReference>
<evidence type="ECO:0000259" key="4">
    <source>
        <dbReference type="PROSITE" id="PS51071"/>
    </source>
</evidence>
<keyword evidence="3" id="KW-0804">Transcription</keyword>
<dbReference type="InterPro" id="IPR047640">
    <property type="entry name" value="RpiR-like"/>
</dbReference>
<dbReference type="InterPro" id="IPR046348">
    <property type="entry name" value="SIS_dom_sf"/>
</dbReference>
<feature type="domain" description="HTH rpiR-type" evidence="4">
    <location>
        <begin position="1"/>
        <end position="43"/>
    </location>
</feature>
<keyword evidence="1" id="KW-0805">Transcription regulation</keyword>
<dbReference type="GO" id="GO:0003700">
    <property type="term" value="F:DNA-binding transcription factor activity"/>
    <property type="evidence" value="ECO:0007669"/>
    <property type="project" value="InterPro"/>
</dbReference>
<dbReference type="InterPro" id="IPR036388">
    <property type="entry name" value="WH-like_DNA-bd_sf"/>
</dbReference>
<dbReference type="PANTHER" id="PTHR30514:SF18">
    <property type="entry name" value="RPIR-FAMILY TRANSCRIPTIONAL REGULATOR"/>
    <property type="match status" value="1"/>
</dbReference>
<gene>
    <name evidence="5" type="primary">murR_19</name>
    <name evidence="5" type="ORF">SDC9_160596</name>
</gene>
<dbReference type="AlphaFoldDB" id="A0A645FFU6"/>
<dbReference type="PROSITE" id="PS51071">
    <property type="entry name" value="HTH_RPIR"/>
    <property type="match status" value="1"/>
</dbReference>
<sequence length="254" mass="28934">MSASDLAKELNTSNTSVNRMAKALGYKGFNELQKDIQEYIASQADSHDKFRLPPNQRIVKVDDREFSEENLVTKYFELTTSNIMSVLSKNSLDRIERIADILASSNHKYISGYRGTADLANKLGFLLNLITENVILATGEDFDNIEKVMNIREDDCIVIISFNRYKKNALDIINISKERLAKLILITDRATAPFAQYADELLIVDVASMSFFNSNVAPMFLLELICTILALKLDERAKKRLNMLEPYMNRTQIF</sequence>